<sequence length="385" mass="42199">MLDKANQTYAMEFKEYEQRNEYPTTIDQVAKALIKHKPDNRGKGPTTPRHTPRTNTASGSVPDGVSNAQANARTTTRTTSSRPAFSCWCCGDTGHGVTRCPKRSTRPQAEWNDPGRYSDTPTTTTTTTSRRAGRANLQVPAAASAAQSDAASSVTGTQSTGQQHQSNMQRAVVDRSGNGTSGTTDVPGSYVVRGRSVADGRSNGRITGWNLAQVRARPILKKKAVSTEDRGELLMKKWQAQLLAASTFKDDDSMVSDGSLNMQIYKSTLKMDSLKHCSQWTKDNKKPFKTNGSKHWDIDIGVHLDSGSTFSLRMNEDYAKPGTVSDLDYMFNYGTNTGQRDLHQQVESSIIEGHTCLLDTEAQCNLDSLSELVKLGFRVVMDTDI</sequence>
<keyword evidence="1" id="KW-0862">Zinc</keyword>
<evidence type="ECO:0000259" key="3">
    <source>
        <dbReference type="PROSITE" id="PS50158"/>
    </source>
</evidence>
<organism evidence="4 5">
    <name type="scientific">Cylindrotheca closterium</name>
    <dbReference type="NCBI Taxonomy" id="2856"/>
    <lineage>
        <taxon>Eukaryota</taxon>
        <taxon>Sar</taxon>
        <taxon>Stramenopiles</taxon>
        <taxon>Ochrophyta</taxon>
        <taxon>Bacillariophyta</taxon>
        <taxon>Bacillariophyceae</taxon>
        <taxon>Bacillariophycidae</taxon>
        <taxon>Bacillariales</taxon>
        <taxon>Bacillariaceae</taxon>
        <taxon>Cylindrotheca</taxon>
    </lineage>
</organism>
<keyword evidence="5" id="KW-1185">Reference proteome</keyword>
<evidence type="ECO:0000256" key="1">
    <source>
        <dbReference type="PROSITE-ProRule" id="PRU00047"/>
    </source>
</evidence>
<feature type="non-terminal residue" evidence="4">
    <location>
        <position position="385"/>
    </location>
</feature>
<dbReference type="InterPro" id="IPR001878">
    <property type="entry name" value="Znf_CCHC"/>
</dbReference>
<dbReference type="GO" id="GO:0008270">
    <property type="term" value="F:zinc ion binding"/>
    <property type="evidence" value="ECO:0007669"/>
    <property type="project" value="UniProtKB-KW"/>
</dbReference>
<evidence type="ECO:0000313" key="5">
    <source>
        <dbReference type="Proteomes" id="UP001295423"/>
    </source>
</evidence>
<proteinExistence type="predicted"/>
<dbReference type="Proteomes" id="UP001295423">
    <property type="component" value="Unassembled WGS sequence"/>
</dbReference>
<comment type="caution">
    <text evidence="4">The sequence shown here is derived from an EMBL/GenBank/DDBJ whole genome shotgun (WGS) entry which is preliminary data.</text>
</comment>
<feature type="compositionally biased region" description="Low complexity" evidence="2">
    <location>
        <begin position="45"/>
        <end position="56"/>
    </location>
</feature>
<gene>
    <name evidence="4" type="ORF">CYCCA115_LOCUS9506</name>
</gene>
<feature type="region of interest" description="Disordered" evidence="2">
    <location>
        <begin position="35"/>
        <end position="82"/>
    </location>
</feature>
<dbReference type="AlphaFoldDB" id="A0AAD2CVN1"/>
<evidence type="ECO:0000313" key="4">
    <source>
        <dbReference type="EMBL" id="CAJ1945360.1"/>
    </source>
</evidence>
<name>A0AAD2CVN1_9STRA</name>
<dbReference type="GO" id="GO:0003676">
    <property type="term" value="F:nucleic acid binding"/>
    <property type="evidence" value="ECO:0007669"/>
    <property type="project" value="InterPro"/>
</dbReference>
<feature type="domain" description="CCHC-type" evidence="3">
    <location>
        <begin position="87"/>
        <end position="102"/>
    </location>
</feature>
<protein>
    <recommendedName>
        <fullName evidence="3">CCHC-type domain-containing protein</fullName>
    </recommendedName>
</protein>
<feature type="compositionally biased region" description="Low complexity" evidence="2">
    <location>
        <begin position="73"/>
        <end position="82"/>
    </location>
</feature>
<dbReference type="PROSITE" id="PS50158">
    <property type="entry name" value="ZF_CCHC"/>
    <property type="match status" value="1"/>
</dbReference>
<feature type="compositionally biased region" description="Polar residues" evidence="2">
    <location>
        <begin position="177"/>
        <end position="186"/>
    </location>
</feature>
<dbReference type="InterPro" id="IPR036875">
    <property type="entry name" value="Znf_CCHC_sf"/>
</dbReference>
<evidence type="ECO:0000256" key="2">
    <source>
        <dbReference type="SAM" id="MobiDB-lite"/>
    </source>
</evidence>
<feature type="compositionally biased region" description="Low complexity" evidence="2">
    <location>
        <begin position="141"/>
        <end position="166"/>
    </location>
</feature>
<dbReference type="SUPFAM" id="SSF57756">
    <property type="entry name" value="Retrovirus zinc finger-like domains"/>
    <property type="match status" value="1"/>
</dbReference>
<accession>A0AAD2CVN1</accession>
<feature type="region of interest" description="Disordered" evidence="2">
    <location>
        <begin position="98"/>
        <end position="189"/>
    </location>
</feature>
<keyword evidence="1" id="KW-0479">Metal-binding</keyword>
<keyword evidence="1" id="KW-0863">Zinc-finger</keyword>
<reference evidence="4" key="1">
    <citation type="submission" date="2023-08" db="EMBL/GenBank/DDBJ databases">
        <authorList>
            <person name="Audoor S."/>
            <person name="Bilcke G."/>
        </authorList>
    </citation>
    <scope>NUCLEOTIDE SEQUENCE</scope>
</reference>
<dbReference type="EMBL" id="CAKOGP040001379">
    <property type="protein sequence ID" value="CAJ1945360.1"/>
    <property type="molecule type" value="Genomic_DNA"/>
</dbReference>